<evidence type="ECO:0000313" key="3">
    <source>
        <dbReference type="Proteomes" id="UP000251120"/>
    </source>
</evidence>
<protein>
    <submittedName>
        <fullName evidence="1">Uncharacterized protein</fullName>
    </submittedName>
</protein>
<keyword evidence="4" id="KW-1185">Reference proteome</keyword>
<sequence length="119" mass="13735">MSNYEAFDEETAINFQTNDKIVFDTKKDLITYEAVGHDQLFLSIKKYKAYNDVPYICINIKKAHKNLLLLELKNSVAPDININLTKAEINCINLMIKGKTSKLAYMVGKYHAHFLLDLY</sequence>
<dbReference type="KEGG" id="fad:CDH04_08160"/>
<dbReference type="EMBL" id="CP021781">
    <property type="protein sequence ID" value="AXA34370.1"/>
    <property type="molecule type" value="Genomic_DNA"/>
</dbReference>
<dbReference type="Proteomes" id="UP000681131">
    <property type="component" value="Chromosome"/>
</dbReference>
<dbReference type="Proteomes" id="UP000251120">
    <property type="component" value="Chromosome"/>
</dbReference>
<evidence type="ECO:0000313" key="2">
    <source>
        <dbReference type="EMBL" id="QIW12617.1"/>
    </source>
</evidence>
<dbReference type="AlphaFoldDB" id="A0A2Z4Y000"/>
<dbReference type="EMBL" id="CP043424">
    <property type="protein sequence ID" value="QIW12617.1"/>
    <property type="molecule type" value="Genomic_DNA"/>
</dbReference>
<accession>A0A2Z4Y000</accession>
<dbReference type="RefSeq" id="WP_112870549.1">
    <property type="nucleotide sequence ID" value="NZ_CP021781.1"/>
</dbReference>
<gene>
    <name evidence="1" type="ORF">CDH04_08160</name>
    <name evidence="2" type="ORF">FZC43_08165</name>
</gene>
<evidence type="ECO:0000313" key="4">
    <source>
        <dbReference type="Proteomes" id="UP000681131"/>
    </source>
</evidence>
<name>A0A2Z4Y000_9GAMM</name>
<proteinExistence type="predicted"/>
<evidence type="ECO:0000313" key="1">
    <source>
        <dbReference type="EMBL" id="AXA34370.1"/>
    </source>
</evidence>
<reference evidence="1 3" key="1">
    <citation type="submission" date="2017-06" db="EMBL/GenBank/DDBJ databases">
        <title>Complete genome of Francisella adeliensis.</title>
        <authorList>
            <person name="Vallesi A."/>
            <person name="Sjodin A."/>
        </authorList>
    </citation>
    <scope>NUCLEOTIDE SEQUENCE [LARGE SCALE GENOMIC DNA]</scope>
    <source>
        <strain evidence="1 3">FDC440</strain>
    </source>
</reference>
<reference evidence="2 4" key="2">
    <citation type="submission" date="2019-08" db="EMBL/GenBank/DDBJ databases">
        <title>Complete genome sequences of Francisella adeliensis (FSC1325 and FSC1326).</title>
        <authorList>
            <person name="Ohrman C."/>
            <person name="Uneklint I."/>
            <person name="Vallesi A."/>
            <person name="Karlsson L."/>
            <person name="Sjodin A."/>
        </authorList>
    </citation>
    <scope>NUCLEOTIDE SEQUENCE [LARGE SCALE GENOMIC DNA]</scope>
    <source>
        <strain evidence="2 4">FSC1325</strain>
    </source>
</reference>
<organism evidence="1 3">
    <name type="scientific">Francisella adeliensis</name>
    <dbReference type="NCBI Taxonomy" id="2007306"/>
    <lineage>
        <taxon>Bacteria</taxon>
        <taxon>Pseudomonadati</taxon>
        <taxon>Pseudomonadota</taxon>
        <taxon>Gammaproteobacteria</taxon>
        <taxon>Thiotrichales</taxon>
        <taxon>Francisellaceae</taxon>
        <taxon>Francisella</taxon>
    </lineage>
</organism>